<evidence type="ECO:0000313" key="2">
    <source>
        <dbReference type="Proteomes" id="UP000193689"/>
    </source>
</evidence>
<reference evidence="1 2" key="1">
    <citation type="submission" date="2016-07" db="EMBL/GenBank/DDBJ databases">
        <title>Pervasive Adenine N6-methylation of Active Genes in Fungi.</title>
        <authorList>
            <consortium name="DOE Joint Genome Institute"/>
            <person name="Mondo S.J."/>
            <person name="Dannebaum R.O."/>
            <person name="Kuo R.C."/>
            <person name="Labutti K."/>
            <person name="Haridas S."/>
            <person name="Kuo A."/>
            <person name="Salamov A."/>
            <person name="Ahrendt S.R."/>
            <person name="Lipzen A."/>
            <person name="Sullivan W."/>
            <person name="Andreopoulos W.B."/>
            <person name="Clum A."/>
            <person name="Lindquist E."/>
            <person name="Daum C."/>
            <person name="Ramamoorthy G.K."/>
            <person name="Gryganskyi A."/>
            <person name="Culley D."/>
            <person name="Magnuson J.K."/>
            <person name="James T.Y."/>
            <person name="O'Malley M.A."/>
            <person name="Stajich J.E."/>
            <person name="Spatafora J.W."/>
            <person name="Visel A."/>
            <person name="Grigoriev I.V."/>
        </authorList>
    </citation>
    <scope>NUCLEOTIDE SEQUENCE [LARGE SCALE GENOMIC DNA]</scope>
    <source>
        <strain evidence="1 2">CBS 129021</strain>
    </source>
</reference>
<proteinExistence type="predicted"/>
<dbReference type="Proteomes" id="UP000193689">
    <property type="component" value="Unassembled WGS sequence"/>
</dbReference>
<dbReference type="AlphaFoldDB" id="A0A1Y2E7T8"/>
<accession>A0A1Y2E7T8</accession>
<keyword evidence="2" id="KW-1185">Reference proteome</keyword>
<dbReference type="EMBL" id="MCFJ01000004">
    <property type="protein sequence ID" value="ORY67600.1"/>
    <property type="molecule type" value="Genomic_DNA"/>
</dbReference>
<dbReference type="InParanoid" id="A0A1Y2E7T8"/>
<comment type="caution">
    <text evidence="1">The sequence shown here is derived from an EMBL/GenBank/DDBJ whole genome shotgun (WGS) entry which is preliminary data.</text>
</comment>
<dbReference type="GeneID" id="63779138"/>
<protein>
    <submittedName>
        <fullName evidence="1">Uncharacterized protein</fullName>
    </submittedName>
</protein>
<sequence length="161" mass="17711">MALYDYWVSQMGTEQLLPILDGSQVVGRSVLRLMIISAGDLNAPNLSTSPNELTLLNAETTASKIGTLCNALMGIEIDVLHESSCPRSYEAHSFYVAGIESAWAGQTSTNGVAALPLFYVVLRSLLSIEYDFLASPIFWKQYEEVGRVWKSRSQVTQSTID</sequence>
<evidence type="ECO:0000313" key="1">
    <source>
        <dbReference type="EMBL" id="ORY67600.1"/>
    </source>
</evidence>
<gene>
    <name evidence="1" type="ORF">BCR38DRAFT_472964</name>
</gene>
<dbReference type="RefSeq" id="XP_040718224.1">
    <property type="nucleotide sequence ID" value="XM_040862926.1"/>
</dbReference>
<organism evidence="1 2">
    <name type="scientific">Pseudomassariella vexata</name>
    <dbReference type="NCBI Taxonomy" id="1141098"/>
    <lineage>
        <taxon>Eukaryota</taxon>
        <taxon>Fungi</taxon>
        <taxon>Dikarya</taxon>
        <taxon>Ascomycota</taxon>
        <taxon>Pezizomycotina</taxon>
        <taxon>Sordariomycetes</taxon>
        <taxon>Xylariomycetidae</taxon>
        <taxon>Amphisphaeriales</taxon>
        <taxon>Pseudomassariaceae</taxon>
        <taxon>Pseudomassariella</taxon>
    </lineage>
</organism>
<name>A0A1Y2E7T8_9PEZI</name>